<dbReference type="FunFam" id="3.30.200.20:FF:000354">
    <property type="entry name" value="AGC/YANK protein kinase"/>
    <property type="match status" value="1"/>
</dbReference>
<feature type="compositionally biased region" description="Polar residues" evidence="8">
    <location>
        <begin position="333"/>
        <end position="347"/>
    </location>
</feature>
<feature type="domain" description="Protein kinase" evidence="9">
    <location>
        <begin position="22"/>
        <end position="280"/>
    </location>
</feature>
<comment type="similarity">
    <text evidence="7">Belongs to the protein kinase superfamily.</text>
</comment>
<comment type="caution">
    <text evidence="10">The sequence shown here is derived from an EMBL/GenBank/DDBJ whole genome shotgun (WGS) entry which is preliminary data.</text>
</comment>
<dbReference type="PANTHER" id="PTHR24355">
    <property type="entry name" value="G PROTEIN-COUPLED RECEPTOR KINASE/RIBOSOMAL PROTEIN S6 KINASE"/>
    <property type="match status" value="1"/>
</dbReference>
<accession>A0A8H7SAU3</accession>
<evidence type="ECO:0000256" key="4">
    <source>
        <dbReference type="ARBA" id="ARBA00022777"/>
    </source>
</evidence>
<feature type="binding site" evidence="6">
    <location>
        <position position="51"/>
    </location>
    <ligand>
        <name>ATP</name>
        <dbReference type="ChEBI" id="CHEBI:30616"/>
    </ligand>
</feature>
<protein>
    <recommendedName>
        <fullName evidence="9">Protein kinase domain-containing protein</fullName>
    </recommendedName>
</protein>
<dbReference type="GO" id="GO:0001664">
    <property type="term" value="F:G protein-coupled receptor binding"/>
    <property type="evidence" value="ECO:0007669"/>
    <property type="project" value="TreeGrafter"/>
</dbReference>
<dbReference type="PROSITE" id="PS50011">
    <property type="entry name" value="PROTEIN_KINASE_DOM"/>
    <property type="match status" value="1"/>
</dbReference>
<dbReference type="Gene3D" id="1.10.510.10">
    <property type="entry name" value="Transferase(Phosphotransferase) domain 1"/>
    <property type="match status" value="1"/>
</dbReference>
<evidence type="ECO:0000256" key="6">
    <source>
        <dbReference type="PROSITE-ProRule" id="PRU10141"/>
    </source>
</evidence>
<feature type="region of interest" description="Disordered" evidence="8">
    <location>
        <begin position="408"/>
        <end position="470"/>
    </location>
</feature>
<evidence type="ECO:0000313" key="11">
    <source>
        <dbReference type="Proteomes" id="UP000646827"/>
    </source>
</evidence>
<keyword evidence="11" id="KW-1185">Reference proteome</keyword>
<reference evidence="10 11" key="1">
    <citation type="submission" date="2020-12" db="EMBL/GenBank/DDBJ databases">
        <title>Metabolic potential, ecology and presence of endohyphal bacteria is reflected in genomic diversity of Mucoromycotina.</title>
        <authorList>
            <person name="Muszewska A."/>
            <person name="Okrasinska A."/>
            <person name="Steczkiewicz K."/>
            <person name="Drgas O."/>
            <person name="Orlowska M."/>
            <person name="Perlinska-Lenart U."/>
            <person name="Aleksandrzak-Piekarczyk T."/>
            <person name="Szatraj K."/>
            <person name="Zielenkiewicz U."/>
            <person name="Pilsyk S."/>
            <person name="Malc E."/>
            <person name="Mieczkowski P."/>
            <person name="Kruszewska J.S."/>
            <person name="Biernat P."/>
            <person name="Pawlowska J."/>
        </authorList>
    </citation>
    <scope>NUCLEOTIDE SEQUENCE [LARGE SCALE GENOMIC DNA]</scope>
    <source>
        <strain evidence="10 11">CBS 142.35</strain>
    </source>
</reference>
<evidence type="ECO:0000256" key="3">
    <source>
        <dbReference type="ARBA" id="ARBA00022741"/>
    </source>
</evidence>
<dbReference type="Gene3D" id="3.30.200.20">
    <property type="entry name" value="Phosphorylase Kinase, domain 1"/>
    <property type="match status" value="1"/>
</dbReference>
<keyword evidence="5 6" id="KW-0067">ATP-binding</keyword>
<feature type="compositionally biased region" description="Polar residues" evidence="8">
    <location>
        <begin position="411"/>
        <end position="424"/>
    </location>
</feature>
<dbReference type="SUPFAM" id="SSF56112">
    <property type="entry name" value="Protein kinase-like (PK-like)"/>
    <property type="match status" value="1"/>
</dbReference>
<dbReference type="OrthoDB" id="354826at2759"/>
<dbReference type="InterPro" id="IPR008271">
    <property type="entry name" value="Ser/Thr_kinase_AS"/>
</dbReference>
<name>A0A8H7SAU3_9FUNG</name>
<dbReference type="InterPro" id="IPR017441">
    <property type="entry name" value="Protein_kinase_ATP_BS"/>
</dbReference>
<dbReference type="GO" id="GO:0007186">
    <property type="term" value="P:G protein-coupled receptor signaling pathway"/>
    <property type="evidence" value="ECO:0007669"/>
    <property type="project" value="TreeGrafter"/>
</dbReference>
<dbReference type="GO" id="GO:0009966">
    <property type="term" value="P:regulation of signal transduction"/>
    <property type="evidence" value="ECO:0007669"/>
    <property type="project" value="TreeGrafter"/>
</dbReference>
<evidence type="ECO:0000259" key="9">
    <source>
        <dbReference type="PROSITE" id="PS50011"/>
    </source>
</evidence>
<evidence type="ECO:0000256" key="2">
    <source>
        <dbReference type="ARBA" id="ARBA00022679"/>
    </source>
</evidence>
<evidence type="ECO:0000256" key="5">
    <source>
        <dbReference type="ARBA" id="ARBA00022840"/>
    </source>
</evidence>
<dbReference type="GO" id="GO:0005524">
    <property type="term" value="F:ATP binding"/>
    <property type="evidence" value="ECO:0007669"/>
    <property type="project" value="UniProtKB-UniRule"/>
</dbReference>
<dbReference type="InterPro" id="IPR000719">
    <property type="entry name" value="Prot_kinase_dom"/>
</dbReference>
<gene>
    <name evidence="10" type="ORF">INT45_011677</name>
</gene>
<feature type="compositionally biased region" description="Pro residues" evidence="8">
    <location>
        <begin position="449"/>
        <end position="462"/>
    </location>
</feature>
<dbReference type="Pfam" id="PF00069">
    <property type="entry name" value="Pkinase"/>
    <property type="match status" value="1"/>
</dbReference>
<dbReference type="PROSITE" id="PS00107">
    <property type="entry name" value="PROTEIN_KINASE_ATP"/>
    <property type="match status" value="1"/>
</dbReference>
<evidence type="ECO:0000313" key="10">
    <source>
        <dbReference type="EMBL" id="KAG2226060.1"/>
    </source>
</evidence>
<dbReference type="InterPro" id="IPR011009">
    <property type="entry name" value="Kinase-like_dom_sf"/>
</dbReference>
<dbReference type="EMBL" id="JAEPRB010000020">
    <property type="protein sequence ID" value="KAG2226060.1"/>
    <property type="molecule type" value="Genomic_DNA"/>
</dbReference>
<dbReference type="PROSITE" id="PS00108">
    <property type="entry name" value="PROTEIN_KINASE_ST"/>
    <property type="match status" value="1"/>
</dbReference>
<feature type="region of interest" description="Disordered" evidence="8">
    <location>
        <begin position="318"/>
        <end position="356"/>
    </location>
</feature>
<dbReference type="PANTHER" id="PTHR24355:SF30">
    <property type="entry name" value="SERINE_THREONINE-PROTEIN KINASE 32B ISOFORM X1"/>
    <property type="match status" value="1"/>
</dbReference>
<keyword evidence="2" id="KW-0808">Transferase</keyword>
<dbReference type="CDD" id="cd05578">
    <property type="entry name" value="STKc_Yank1"/>
    <property type="match status" value="1"/>
</dbReference>
<dbReference type="SMART" id="SM00220">
    <property type="entry name" value="S_TKc"/>
    <property type="match status" value="1"/>
</dbReference>
<sequence>MGALCCKEDAVDFDEEVDLSHFALLRSVGKGAFGKVRVVQHKGSKRLFALKYINKAKCIRMHAVENIISERRLLELIHHDFIVNLRYAFQDDENLFMIIDLMLGGDLRFHLDRMGSFPEECVRFYAAEIALALRYLHRKHIVHRDLKPDNILLNEHGHAHLTDFNIAVRYSNEKPLSSIAGSMAYMAPEILMKRGYAASVDWWSLGVVCYELLVGKRPFRAKSNEALQHAIMHDSIEFPDDINLSLEAMDFVQGLLTRDISQRLGFGPNGFRRLQQHSWFKEYNWKQLETKQDLREDQVGKRDKRANFDPTHELEEILLEDNPLKAKKRSPKRSGSNSNIKSQQSNDWYPESSPEHQKMEERFLVFDYTKKVECTTSMEQPKTSQAYEEKCEAPSSTLELNVGDEKRAFKSSCSPNGGSSIGEDTNSERVLISDNNHNNTRMAFVNTPSLPPPSSAPPPLPSQLPRTPYH</sequence>
<dbReference type="GO" id="GO:0004703">
    <property type="term" value="F:G protein-coupled receptor kinase activity"/>
    <property type="evidence" value="ECO:0007669"/>
    <property type="project" value="TreeGrafter"/>
</dbReference>
<dbReference type="AlphaFoldDB" id="A0A8H7SAU3"/>
<keyword evidence="3 6" id="KW-0547">Nucleotide-binding</keyword>
<keyword evidence="4" id="KW-0418">Kinase</keyword>
<organism evidence="10 11">
    <name type="scientific">Circinella minor</name>
    <dbReference type="NCBI Taxonomy" id="1195481"/>
    <lineage>
        <taxon>Eukaryota</taxon>
        <taxon>Fungi</taxon>
        <taxon>Fungi incertae sedis</taxon>
        <taxon>Mucoromycota</taxon>
        <taxon>Mucoromycotina</taxon>
        <taxon>Mucoromycetes</taxon>
        <taxon>Mucorales</taxon>
        <taxon>Lichtheimiaceae</taxon>
        <taxon>Circinella</taxon>
    </lineage>
</organism>
<keyword evidence="1 7" id="KW-0723">Serine/threonine-protein kinase</keyword>
<evidence type="ECO:0000256" key="7">
    <source>
        <dbReference type="RuleBase" id="RU000304"/>
    </source>
</evidence>
<dbReference type="Proteomes" id="UP000646827">
    <property type="component" value="Unassembled WGS sequence"/>
</dbReference>
<evidence type="ECO:0000256" key="1">
    <source>
        <dbReference type="ARBA" id="ARBA00022527"/>
    </source>
</evidence>
<proteinExistence type="inferred from homology"/>
<evidence type="ECO:0000256" key="8">
    <source>
        <dbReference type="SAM" id="MobiDB-lite"/>
    </source>
</evidence>
<dbReference type="FunFam" id="1.10.510.10:FF:000469">
    <property type="entry name" value="Serine/threonine-protein kinase 32B"/>
    <property type="match status" value="1"/>
</dbReference>